<gene>
    <name evidence="1" type="ORF">FFZ77_25805</name>
</gene>
<organism evidence="1 2">
    <name type="scientific">Streptomyces katsurahamanus</name>
    <dbReference type="NCBI Taxonomy" id="2577098"/>
    <lineage>
        <taxon>Bacteria</taxon>
        <taxon>Bacillati</taxon>
        <taxon>Actinomycetota</taxon>
        <taxon>Actinomycetes</taxon>
        <taxon>Kitasatosporales</taxon>
        <taxon>Streptomycetaceae</taxon>
        <taxon>Streptomyces</taxon>
    </lineage>
</organism>
<proteinExistence type="predicted"/>
<comment type="caution">
    <text evidence="1">The sequence shown here is derived from an EMBL/GenBank/DDBJ whole genome shotgun (WGS) entry which is preliminary data.</text>
</comment>
<dbReference type="EMBL" id="VDEQ01000298">
    <property type="protein sequence ID" value="MQS38880.1"/>
    <property type="molecule type" value="Genomic_DNA"/>
</dbReference>
<keyword evidence="2" id="KW-1185">Reference proteome</keyword>
<evidence type="ECO:0000313" key="1">
    <source>
        <dbReference type="EMBL" id="MQS38880.1"/>
    </source>
</evidence>
<dbReference type="Proteomes" id="UP000460558">
    <property type="component" value="Unassembled WGS sequence"/>
</dbReference>
<protein>
    <submittedName>
        <fullName evidence="1">Uncharacterized protein</fullName>
    </submittedName>
</protein>
<reference evidence="1 2" key="1">
    <citation type="submission" date="2019-06" db="EMBL/GenBank/DDBJ databases">
        <title>Comparative genomics and metabolomics analyses of clavulanic acid producing Streptomyces species provides insight into specialized metabolism and evolution of beta-lactam biosynthetic gene clusters.</title>
        <authorList>
            <person name="Moore M.A."/>
            <person name="Cruz-Morales P."/>
            <person name="Barona Gomez F."/>
            <person name="Kapil T."/>
        </authorList>
    </citation>
    <scope>NUCLEOTIDE SEQUENCE [LARGE SCALE GENOMIC DNA]</scope>
    <source>
        <strain evidence="1 2">T-272</strain>
    </source>
</reference>
<name>A0ABW9NZY0_9ACTN</name>
<evidence type="ECO:0000313" key="2">
    <source>
        <dbReference type="Proteomes" id="UP000460558"/>
    </source>
</evidence>
<sequence>MAIRVVLIGGEFAGISPVSLGAFLLGEDESASCATAVAELAVRKSTRCDHGAESARVVIRFAVVADYVGVLFACKGESIPTTRLGQSATVPREVRTGA</sequence>
<accession>A0ABW9NZY0</accession>